<evidence type="ECO:0000313" key="3">
    <source>
        <dbReference type="Proteomes" id="UP000499080"/>
    </source>
</evidence>
<dbReference type="Proteomes" id="UP000499080">
    <property type="component" value="Unassembled WGS sequence"/>
</dbReference>
<reference evidence="2 3" key="1">
    <citation type="journal article" date="2019" name="Sci. Rep.">
        <title>Orb-weaving spider Araneus ventricosus genome elucidates the spidroin gene catalogue.</title>
        <authorList>
            <person name="Kono N."/>
            <person name="Nakamura H."/>
            <person name="Ohtoshi R."/>
            <person name="Moran D.A.P."/>
            <person name="Shinohara A."/>
            <person name="Yoshida Y."/>
            <person name="Fujiwara M."/>
            <person name="Mori M."/>
            <person name="Tomita M."/>
            <person name="Arakawa K."/>
        </authorList>
    </citation>
    <scope>NUCLEOTIDE SEQUENCE [LARGE SCALE GENOMIC DNA]</scope>
</reference>
<organism evidence="2 3">
    <name type="scientific">Araneus ventricosus</name>
    <name type="common">Orbweaver spider</name>
    <name type="synonym">Epeira ventricosa</name>
    <dbReference type="NCBI Taxonomy" id="182803"/>
    <lineage>
        <taxon>Eukaryota</taxon>
        <taxon>Metazoa</taxon>
        <taxon>Ecdysozoa</taxon>
        <taxon>Arthropoda</taxon>
        <taxon>Chelicerata</taxon>
        <taxon>Arachnida</taxon>
        <taxon>Araneae</taxon>
        <taxon>Araneomorphae</taxon>
        <taxon>Entelegynae</taxon>
        <taxon>Araneoidea</taxon>
        <taxon>Araneidae</taxon>
        <taxon>Araneus</taxon>
    </lineage>
</organism>
<name>A0A4Y2CK66_ARAVE</name>
<accession>A0A4Y2CK66</accession>
<keyword evidence="3" id="KW-1185">Reference proteome</keyword>
<feature type="compositionally biased region" description="Basic residues" evidence="1">
    <location>
        <begin position="1"/>
        <end position="12"/>
    </location>
</feature>
<comment type="caution">
    <text evidence="2">The sequence shown here is derived from an EMBL/GenBank/DDBJ whole genome shotgun (WGS) entry which is preliminary data.</text>
</comment>
<evidence type="ECO:0000313" key="2">
    <source>
        <dbReference type="EMBL" id="GBM04780.1"/>
    </source>
</evidence>
<gene>
    <name evidence="2" type="ORF">AVEN_20218_1</name>
</gene>
<feature type="region of interest" description="Disordered" evidence="1">
    <location>
        <begin position="158"/>
        <end position="183"/>
    </location>
</feature>
<protein>
    <submittedName>
        <fullName evidence="2">Uncharacterized protein</fullName>
    </submittedName>
</protein>
<dbReference type="AlphaFoldDB" id="A0A4Y2CK66"/>
<evidence type="ECO:0000256" key="1">
    <source>
        <dbReference type="SAM" id="MobiDB-lite"/>
    </source>
</evidence>
<dbReference type="InterPro" id="IPR026136">
    <property type="entry name" value="RIPOR3"/>
</dbReference>
<dbReference type="PANTHER" id="PTHR15829">
    <property type="entry name" value="PROTEIN KINASE PKN/PRK1, EFFECTOR"/>
    <property type="match status" value="1"/>
</dbReference>
<dbReference type="PANTHER" id="PTHR15829:SF13">
    <property type="entry name" value="FAM65 N-TERMINAL DOMAIN-CONTAINING PROTEIN"/>
    <property type="match status" value="1"/>
</dbReference>
<sequence>MRKNKPPPKGKTKNLDLIQSGFGKSESTSGSSISISIESALGCFDFLNTAIDNVENEELENANDRLSENHEMKAVDRCLKCDGETMNDVDKRHSKLDMNALNISSGKEDIDLVITDHLLYCTRLVSMMRMTPLSQNLHITPPGGRLAPSLYDLACNRTTYTPGTLPPQSQDLATRPPTTSLNQ</sequence>
<dbReference type="EMBL" id="BGPR01000207">
    <property type="protein sequence ID" value="GBM04780.1"/>
    <property type="molecule type" value="Genomic_DNA"/>
</dbReference>
<feature type="compositionally biased region" description="Low complexity" evidence="1">
    <location>
        <begin position="20"/>
        <end position="30"/>
    </location>
</feature>
<proteinExistence type="predicted"/>
<feature type="region of interest" description="Disordered" evidence="1">
    <location>
        <begin position="1"/>
        <end position="30"/>
    </location>
</feature>